<gene>
    <name evidence="1" type="ORF">ET495_03995</name>
</gene>
<proteinExistence type="predicted"/>
<dbReference type="Proteomes" id="UP000291758">
    <property type="component" value="Chromosome"/>
</dbReference>
<dbReference type="KEGG" id="xyl:ET495_03995"/>
<organism evidence="1 2">
    <name type="scientific">Xylanimonas allomyrinae</name>
    <dbReference type="NCBI Taxonomy" id="2509459"/>
    <lineage>
        <taxon>Bacteria</taxon>
        <taxon>Bacillati</taxon>
        <taxon>Actinomycetota</taxon>
        <taxon>Actinomycetes</taxon>
        <taxon>Micrococcales</taxon>
        <taxon>Promicromonosporaceae</taxon>
        <taxon>Xylanimonas</taxon>
    </lineage>
</organism>
<protein>
    <submittedName>
        <fullName evidence="1">Uncharacterized protein</fullName>
    </submittedName>
</protein>
<dbReference type="RefSeq" id="WP_129202788.1">
    <property type="nucleotide sequence ID" value="NZ_CP035495.1"/>
</dbReference>
<dbReference type="EMBL" id="CP035495">
    <property type="protein sequence ID" value="QAY62550.1"/>
    <property type="molecule type" value="Genomic_DNA"/>
</dbReference>
<sequence length="244" mass="25405">MISGVAVTLSEEEPLKLLPGVYDMAVDVPQDDALWAPPGSPEPETVMLGPGGDHVIELGAPEVTEAGRAAVQEKLEQLAQAKVAAMTDLQVSDRERQCGLLAPSGGFSAKDKFDDDWFDATTTNIANGATTVRAVSDNGAQGSSVGNGSRDTFADEAFCAGVSSPDSDVYDVPVSVVSSALTPGKVTVAADGTFGTTTPWSLFMETQIATCGDRDAAGVRVGWDEDQVHTTYTATVELTWESTG</sequence>
<evidence type="ECO:0000313" key="2">
    <source>
        <dbReference type="Proteomes" id="UP000291758"/>
    </source>
</evidence>
<keyword evidence="2" id="KW-1185">Reference proteome</keyword>
<evidence type="ECO:0000313" key="1">
    <source>
        <dbReference type="EMBL" id="QAY62550.1"/>
    </source>
</evidence>
<accession>A0A4P6EIX0</accession>
<name>A0A4P6EIX0_9MICO</name>
<dbReference type="AlphaFoldDB" id="A0A4P6EIX0"/>
<reference evidence="1 2" key="1">
    <citation type="submission" date="2019-01" db="EMBL/GenBank/DDBJ databases">
        <title>Genome sequencing of strain 2JSPR-7.</title>
        <authorList>
            <person name="Heo J."/>
            <person name="Kim S.-J."/>
            <person name="Kim J.-S."/>
            <person name="Hong S.-B."/>
            <person name="Kwon S.-W."/>
        </authorList>
    </citation>
    <scope>NUCLEOTIDE SEQUENCE [LARGE SCALE GENOMIC DNA]</scope>
    <source>
        <strain evidence="1 2">2JSPR-7</strain>
    </source>
</reference>